<evidence type="ECO:0000256" key="3">
    <source>
        <dbReference type="ARBA" id="ARBA00022729"/>
    </source>
</evidence>
<dbReference type="SUPFAM" id="SSF48452">
    <property type="entry name" value="TPR-like"/>
    <property type="match status" value="1"/>
</dbReference>
<feature type="domain" description="RagB/SusD" evidence="6">
    <location>
        <begin position="336"/>
        <end position="423"/>
    </location>
</feature>
<keyword evidence="5" id="KW-0998">Cell outer membrane</keyword>
<reference evidence="8" key="1">
    <citation type="submission" date="2020-11" db="EMBL/GenBank/DDBJ databases">
        <title>Bacterial whole genome sequence for Panacibacter sp. DH6.</title>
        <authorList>
            <person name="Le V."/>
            <person name="Ko S."/>
            <person name="Ahn C.-Y."/>
            <person name="Oh H.-M."/>
        </authorList>
    </citation>
    <scope>NUCLEOTIDE SEQUENCE</scope>
    <source>
        <strain evidence="8">DH6</strain>
    </source>
</reference>
<comment type="subcellular location">
    <subcellularLocation>
        <location evidence="1">Cell outer membrane</location>
    </subcellularLocation>
</comment>
<keyword evidence="4" id="KW-0472">Membrane</keyword>
<dbReference type="Pfam" id="PF14322">
    <property type="entry name" value="SusD-like_3"/>
    <property type="match status" value="1"/>
</dbReference>
<dbReference type="PROSITE" id="PS51257">
    <property type="entry name" value="PROKAR_LIPOPROTEIN"/>
    <property type="match status" value="1"/>
</dbReference>
<evidence type="ECO:0000313" key="9">
    <source>
        <dbReference type="Proteomes" id="UP000628448"/>
    </source>
</evidence>
<dbReference type="EMBL" id="JADWYR010000003">
    <property type="protein sequence ID" value="MBG9378588.1"/>
    <property type="molecule type" value="Genomic_DNA"/>
</dbReference>
<evidence type="ECO:0000256" key="5">
    <source>
        <dbReference type="ARBA" id="ARBA00023237"/>
    </source>
</evidence>
<evidence type="ECO:0000259" key="6">
    <source>
        <dbReference type="Pfam" id="PF07980"/>
    </source>
</evidence>
<proteinExistence type="inferred from homology"/>
<dbReference type="Gene3D" id="1.25.40.390">
    <property type="match status" value="1"/>
</dbReference>
<dbReference type="RefSeq" id="WP_196992687.1">
    <property type="nucleotide sequence ID" value="NZ_JADWYR010000003.1"/>
</dbReference>
<evidence type="ECO:0000256" key="2">
    <source>
        <dbReference type="ARBA" id="ARBA00006275"/>
    </source>
</evidence>
<feature type="domain" description="SusD-like N-terminal" evidence="7">
    <location>
        <begin position="22"/>
        <end position="228"/>
    </location>
</feature>
<keyword evidence="9" id="KW-1185">Reference proteome</keyword>
<evidence type="ECO:0000256" key="4">
    <source>
        <dbReference type="ARBA" id="ARBA00023136"/>
    </source>
</evidence>
<name>A0A931H0D3_9BACT</name>
<organism evidence="8 9">
    <name type="scientific">Panacibacter microcysteis</name>
    <dbReference type="NCBI Taxonomy" id="2793269"/>
    <lineage>
        <taxon>Bacteria</taxon>
        <taxon>Pseudomonadati</taxon>
        <taxon>Bacteroidota</taxon>
        <taxon>Chitinophagia</taxon>
        <taxon>Chitinophagales</taxon>
        <taxon>Chitinophagaceae</taxon>
        <taxon>Panacibacter</taxon>
    </lineage>
</organism>
<accession>A0A931H0D3</accession>
<evidence type="ECO:0000256" key="1">
    <source>
        <dbReference type="ARBA" id="ARBA00004442"/>
    </source>
</evidence>
<keyword evidence="3" id="KW-0732">Signal</keyword>
<protein>
    <submittedName>
        <fullName evidence="8">RagB/SusD family nutrient uptake outer membrane protein</fullName>
    </submittedName>
</protein>
<dbReference type="InterPro" id="IPR011990">
    <property type="entry name" value="TPR-like_helical_dom_sf"/>
</dbReference>
<gene>
    <name evidence="8" type="ORF">I5907_20310</name>
</gene>
<dbReference type="Pfam" id="PF07980">
    <property type="entry name" value="SusD_RagB"/>
    <property type="match status" value="1"/>
</dbReference>
<sequence>MKKIFFIITVTGLMLSGCSKNLDIKPTQEIAEGEVFTNDANIKAALNGAYDALSSSSLLGGDMQLYSELLGSDDEIRWAGTFNEPREIWNKAILTNNGYVSATWNAAYRATNICNNIINAIDKVNEEDRDRVKGEALFIRGVIYFELVKLYGKPYSAGNTTANLGVQIVTTPTVGNISESNYVPRSTVQETYDLVVADLTTAKSLLPEENGVYATTYAASAYLSRVYLQMEDYAKARDEADAVIAGGYYALNNSYASCFNNESNTDEDIFAMQVTAQDGANDMHLFWSIPDFGGRDGDVDVEEKHLDLYEADDERLALFYLDDQDIYRSGKWQIQYRNLPVIRLAEMYLTRAECNFRLGTAVGDSPENDIDVIRSRAGLGSLDELSLDDIILERHLELAHEGQRVHDIKRLKGSADGFAYDANEMVFPIPISQINAVGATILQQNDGY</sequence>
<dbReference type="Proteomes" id="UP000628448">
    <property type="component" value="Unassembled WGS sequence"/>
</dbReference>
<comment type="caution">
    <text evidence="8">The sequence shown here is derived from an EMBL/GenBank/DDBJ whole genome shotgun (WGS) entry which is preliminary data.</text>
</comment>
<evidence type="ECO:0000313" key="8">
    <source>
        <dbReference type="EMBL" id="MBG9378588.1"/>
    </source>
</evidence>
<dbReference type="InterPro" id="IPR033985">
    <property type="entry name" value="SusD-like_N"/>
</dbReference>
<evidence type="ECO:0000259" key="7">
    <source>
        <dbReference type="Pfam" id="PF14322"/>
    </source>
</evidence>
<dbReference type="InterPro" id="IPR012944">
    <property type="entry name" value="SusD_RagB_dom"/>
</dbReference>
<dbReference type="GO" id="GO:0009279">
    <property type="term" value="C:cell outer membrane"/>
    <property type="evidence" value="ECO:0007669"/>
    <property type="project" value="UniProtKB-SubCell"/>
</dbReference>
<comment type="similarity">
    <text evidence="2">Belongs to the SusD family.</text>
</comment>
<dbReference type="AlphaFoldDB" id="A0A931H0D3"/>